<dbReference type="Proteomes" id="UP001060215">
    <property type="component" value="Chromosome 6"/>
</dbReference>
<evidence type="ECO:0000313" key="2">
    <source>
        <dbReference type="Proteomes" id="UP001060215"/>
    </source>
</evidence>
<gene>
    <name evidence="1" type="ORF">LOK49_LG03G03560</name>
</gene>
<dbReference type="EMBL" id="CM045763">
    <property type="protein sequence ID" value="KAI8024346.1"/>
    <property type="molecule type" value="Genomic_DNA"/>
</dbReference>
<evidence type="ECO:0000313" key="1">
    <source>
        <dbReference type="EMBL" id="KAI8024346.1"/>
    </source>
</evidence>
<sequence length="99" mass="10760">MISCLAFNGKGELGVDLFEMLLKDVKPNDATFVGVLACCAHAGLVQQGLDLFALMTTKHQIEPKLEHYGSMVDLLGRSGCVKESHNLIRTMPMNPNATI</sequence>
<protein>
    <submittedName>
        <fullName evidence="1">Pentatricopeptide repeat-containing protein</fullName>
    </submittedName>
</protein>
<reference evidence="1 2" key="1">
    <citation type="journal article" date="2022" name="Plant J.">
        <title>Chromosome-level genome of Camellia lanceoleosa provides a valuable resource for understanding genome evolution and self-incompatibility.</title>
        <authorList>
            <person name="Gong W."/>
            <person name="Xiao S."/>
            <person name="Wang L."/>
            <person name="Liao Z."/>
            <person name="Chang Y."/>
            <person name="Mo W."/>
            <person name="Hu G."/>
            <person name="Li W."/>
            <person name="Zhao G."/>
            <person name="Zhu H."/>
            <person name="Hu X."/>
            <person name="Ji K."/>
            <person name="Xiang X."/>
            <person name="Song Q."/>
            <person name="Yuan D."/>
            <person name="Jin S."/>
            <person name="Zhang L."/>
        </authorList>
    </citation>
    <scope>NUCLEOTIDE SEQUENCE [LARGE SCALE GENOMIC DNA]</scope>
    <source>
        <strain evidence="1">SQ_2022a</strain>
    </source>
</reference>
<comment type="caution">
    <text evidence="1">The sequence shown here is derived from an EMBL/GenBank/DDBJ whole genome shotgun (WGS) entry which is preliminary data.</text>
</comment>
<name>A0ACC0IFH8_9ERIC</name>
<organism evidence="1 2">
    <name type="scientific">Camellia lanceoleosa</name>
    <dbReference type="NCBI Taxonomy" id="1840588"/>
    <lineage>
        <taxon>Eukaryota</taxon>
        <taxon>Viridiplantae</taxon>
        <taxon>Streptophyta</taxon>
        <taxon>Embryophyta</taxon>
        <taxon>Tracheophyta</taxon>
        <taxon>Spermatophyta</taxon>
        <taxon>Magnoliopsida</taxon>
        <taxon>eudicotyledons</taxon>
        <taxon>Gunneridae</taxon>
        <taxon>Pentapetalae</taxon>
        <taxon>asterids</taxon>
        <taxon>Ericales</taxon>
        <taxon>Theaceae</taxon>
        <taxon>Camellia</taxon>
    </lineage>
</organism>
<accession>A0ACC0IFH8</accession>
<keyword evidence="2" id="KW-1185">Reference proteome</keyword>
<proteinExistence type="predicted"/>